<name>A0A0N8H9V8_9BACT</name>
<dbReference type="GO" id="GO:0016811">
    <property type="term" value="F:hydrolase activity, acting on carbon-nitrogen (but not peptide) bonds, in linear amides"/>
    <property type="evidence" value="ECO:0007669"/>
    <property type="project" value="InterPro"/>
</dbReference>
<dbReference type="Gene3D" id="2.30.120.10">
    <property type="match status" value="1"/>
</dbReference>
<comment type="cofactor">
    <cofactor evidence="6">
        <name>Ca(2+)</name>
        <dbReference type="ChEBI" id="CHEBI:29108"/>
    </cofactor>
    <text evidence="6">Binds 1 Ca(2+) ion per dimer.</text>
</comment>
<gene>
    <name evidence="7" type="ORF">AFM12_07400</name>
</gene>
<evidence type="ECO:0000256" key="1">
    <source>
        <dbReference type="ARBA" id="ARBA00006586"/>
    </source>
</evidence>
<evidence type="ECO:0000256" key="2">
    <source>
        <dbReference type="ARBA" id="ARBA00022729"/>
    </source>
</evidence>
<feature type="active site" description="Nucleophile" evidence="5">
    <location>
        <position position="177"/>
    </location>
</feature>
<comment type="similarity">
    <text evidence="1">Belongs to the peptidase S45 family.</text>
</comment>
<dbReference type="GO" id="GO:0017000">
    <property type="term" value="P:antibiotic biosynthetic process"/>
    <property type="evidence" value="ECO:0007669"/>
    <property type="project" value="InterPro"/>
</dbReference>
<dbReference type="Gene3D" id="3.60.20.10">
    <property type="entry name" value="Glutamine Phosphoribosylpyrophosphate, subunit 1, domain 1"/>
    <property type="match status" value="1"/>
</dbReference>
<dbReference type="Gene3D" id="1.10.1400.10">
    <property type="match status" value="1"/>
</dbReference>
<comment type="caution">
    <text evidence="7">The sequence shown here is derived from an EMBL/GenBank/DDBJ whole genome shotgun (WGS) entry which is preliminary data.</text>
</comment>
<dbReference type="STRING" id="1605367.AFM12_07400"/>
<dbReference type="InterPro" id="IPR023343">
    <property type="entry name" value="Penicillin_amidase_dom1"/>
</dbReference>
<feature type="binding site" evidence="6">
    <location>
        <position position="253"/>
    </location>
    <ligand>
        <name>Ca(2+)</name>
        <dbReference type="ChEBI" id="CHEBI:29108"/>
    </ligand>
</feature>
<keyword evidence="4" id="KW-0865">Zymogen</keyword>
<dbReference type="InterPro" id="IPR029055">
    <property type="entry name" value="Ntn_hydrolases_N"/>
</dbReference>
<dbReference type="SUPFAM" id="SSF56235">
    <property type="entry name" value="N-terminal nucleophile aminohydrolases (Ntn hydrolases)"/>
    <property type="match status" value="1"/>
</dbReference>
<dbReference type="EMBL" id="LGTQ01000006">
    <property type="protein sequence ID" value="KPM48452.1"/>
    <property type="molecule type" value="Genomic_DNA"/>
</dbReference>
<evidence type="ECO:0000256" key="6">
    <source>
        <dbReference type="PIRSR" id="PIRSR001227-2"/>
    </source>
</evidence>
<proteinExistence type="inferred from homology"/>
<evidence type="ECO:0000313" key="8">
    <source>
        <dbReference type="Proteomes" id="UP000050454"/>
    </source>
</evidence>
<keyword evidence="8" id="KW-1185">Reference proteome</keyword>
<sequence length="674" mass="76428">MRHPFPVFFLLISFFSEAQIQPDQVTIARDEWGVPHIFAKTDPEVAYGLAWAHSEDDFKTIQQTALAGKGMLGRHLGKGGAPIDYVVGLLKTKETAEEKLHTLSPEFKALAQGYIDGLNAYAKTHPEEVLVKNSFPLAMNDYLSSILLSLSVISGADDVLSSILNGTIDKSTAPKGSNAFAIAPWKTEDGSAFLNINSHQPLEGPVAWYEAHLHSENGWNMLGGLFPGGCVIFHGTNENLGWAHTVNHQDKIDVYKLETKGRKYRFDGEWKNLEKKRIKLNVKLGFLTLPIGKRAYWSVYGPTLKTNNGFYSIRMGANQDVRGIEQWYRMNKASNFTEFYKAMEMVAIPGFNTVYADKNDTIFYVSNGKIPIRKEGYDWQGLLPGNTSETLWTDYHPLKDLPQYLNPKSGYLFNTNNTVFHASGAEDNLDPKSIDPTMGYPLKDNNRSTRFVELIEQYKKLNYEDFKRIKYDAQYPSKFHFPVYINALESMSPADYPEIQNELEMIQKWDRKAEVSSQEATFFAYFLYAINERFEKNDILTKGQIAEVFKSVKTQMIADFGSTQVQLGDVQKLVRGSKEFPLWGLPDVLRAMYTTPYENGKRKGIAGESYIQLVRYKKGELPKIESVINYGASNHPESLHYADQAPLFIDLKLKPMTLDKATVLETAERVYSPR</sequence>
<dbReference type="Pfam" id="PF01804">
    <property type="entry name" value="Penicil_amidase"/>
    <property type="match status" value="1"/>
</dbReference>
<dbReference type="RefSeq" id="WP_055146062.1">
    <property type="nucleotide sequence ID" value="NZ_JXSZ01000006.1"/>
</dbReference>
<keyword evidence="3" id="KW-0378">Hydrolase</keyword>
<evidence type="ECO:0000256" key="4">
    <source>
        <dbReference type="ARBA" id="ARBA00023145"/>
    </source>
</evidence>
<feature type="binding site" evidence="6">
    <location>
        <position position="250"/>
    </location>
    <ligand>
        <name>Ca(2+)</name>
        <dbReference type="ChEBI" id="CHEBI:29108"/>
    </ligand>
</feature>
<keyword evidence="6" id="KW-0479">Metal-binding</keyword>
<dbReference type="PANTHER" id="PTHR34218">
    <property type="entry name" value="PEPTIDASE S45 PENICILLIN AMIDASE"/>
    <property type="match status" value="1"/>
</dbReference>
<keyword evidence="2" id="KW-0732">Signal</keyword>
<accession>A0A0N8H9V8</accession>
<dbReference type="InterPro" id="IPR043147">
    <property type="entry name" value="Penicillin_amidase_A-knob"/>
</dbReference>
<dbReference type="GO" id="GO:0046872">
    <property type="term" value="F:metal ion binding"/>
    <property type="evidence" value="ECO:0007669"/>
    <property type="project" value="UniProtKB-KW"/>
</dbReference>
<evidence type="ECO:0000256" key="5">
    <source>
        <dbReference type="PIRSR" id="PIRSR001227-1"/>
    </source>
</evidence>
<reference evidence="7 8" key="1">
    <citation type="submission" date="2015-07" db="EMBL/GenBank/DDBJ databases">
        <title>The draft genome sequence of Leadbetterella sp. JN14-9.</title>
        <authorList>
            <person name="Liu Y."/>
            <person name="Du J."/>
            <person name="Shao Z."/>
        </authorList>
    </citation>
    <scope>NUCLEOTIDE SEQUENCE [LARGE SCALE GENOMIC DNA]</scope>
    <source>
        <strain evidence="7 8">JN14-9</strain>
    </source>
</reference>
<protein>
    <submittedName>
        <fullName evidence="7">Peptidase S45</fullName>
    </submittedName>
</protein>
<dbReference type="PANTHER" id="PTHR34218:SF3">
    <property type="entry name" value="ACYL-HOMOSERINE LACTONE ACYLASE PVDQ"/>
    <property type="match status" value="1"/>
</dbReference>
<dbReference type="PATRIC" id="fig|1605367.3.peg.2853"/>
<dbReference type="Gene3D" id="1.10.439.10">
    <property type="entry name" value="Penicillin Amidohydrolase, domain 1"/>
    <property type="match status" value="1"/>
</dbReference>
<dbReference type="InterPro" id="IPR002692">
    <property type="entry name" value="S45"/>
</dbReference>
<organism evidence="7 8">
    <name type="scientific">Jiulongibacter sediminis</name>
    <dbReference type="NCBI Taxonomy" id="1605367"/>
    <lineage>
        <taxon>Bacteria</taxon>
        <taxon>Pseudomonadati</taxon>
        <taxon>Bacteroidota</taxon>
        <taxon>Cytophagia</taxon>
        <taxon>Cytophagales</taxon>
        <taxon>Leadbetterellaceae</taxon>
        <taxon>Jiulongibacter</taxon>
    </lineage>
</organism>
<dbReference type="AlphaFoldDB" id="A0A0N8H9V8"/>
<evidence type="ECO:0000256" key="3">
    <source>
        <dbReference type="ARBA" id="ARBA00022801"/>
    </source>
</evidence>
<dbReference type="PIRSF" id="PIRSF001227">
    <property type="entry name" value="Pen_acylase"/>
    <property type="match status" value="1"/>
</dbReference>
<dbReference type="InterPro" id="IPR014395">
    <property type="entry name" value="Pen/GL7ACA/AHL_acylase"/>
</dbReference>
<keyword evidence="6" id="KW-0106">Calcium</keyword>
<dbReference type="OrthoDB" id="9759796at2"/>
<dbReference type="InterPro" id="IPR043146">
    <property type="entry name" value="Penicillin_amidase_N_B-knob"/>
</dbReference>
<dbReference type="Proteomes" id="UP000050454">
    <property type="component" value="Unassembled WGS sequence"/>
</dbReference>
<evidence type="ECO:0000313" key="7">
    <source>
        <dbReference type="EMBL" id="KPM48452.1"/>
    </source>
</evidence>